<organism evidence="1 2">
    <name type="scientific">Geodermatophilus obscurus</name>
    <dbReference type="NCBI Taxonomy" id="1861"/>
    <lineage>
        <taxon>Bacteria</taxon>
        <taxon>Bacillati</taxon>
        <taxon>Actinomycetota</taxon>
        <taxon>Actinomycetes</taxon>
        <taxon>Geodermatophilales</taxon>
        <taxon>Geodermatophilaceae</taxon>
        <taxon>Geodermatophilus</taxon>
    </lineage>
</organism>
<sequence>MTADLPTALPGGPTPDDLTAALRRWTGRPGLAVEAVATAPVAHRYSAPTTRALTRVAVSARDGAEAVPLRLVVKELQRAIEGLPPEIPASLREFIDSQIPWRTEADAYTGGVRASLPPGLRMPDLVHVAEGPGDRFALWLEDVHAVDRPWSADDVRRAATALGRMAVRRREEPPVPVPCGSFLGNFVANRLHRRALPLLADDATWAHPAMRQPGVAALRPALTGLAARVPALWEELSAVPELPAHGDATPDNLLRPEAEPGRFVLLDWGTATPAPIGFDVVPLVFGRAEAGTGPAGEVPALLEVAVPAYAEGMAAEGLHVPVERLHRAVVTAALLRYPCTSLPLDELEGPPTPGLAARAREKAAFVRMVLDLEPHPAALSGR</sequence>
<keyword evidence="1" id="KW-0808">Transferase</keyword>
<dbReference type="SUPFAM" id="SSF56112">
    <property type="entry name" value="Protein kinase-like (PK-like)"/>
    <property type="match status" value="1"/>
</dbReference>
<dbReference type="EMBL" id="FOWE01000012">
    <property type="protein sequence ID" value="SFO56878.1"/>
    <property type="molecule type" value="Genomic_DNA"/>
</dbReference>
<proteinExistence type="predicted"/>
<accession>A0A1I5I888</accession>
<dbReference type="OrthoDB" id="4577657at2"/>
<reference evidence="2" key="1">
    <citation type="submission" date="2016-10" db="EMBL/GenBank/DDBJ databases">
        <authorList>
            <person name="Varghese N."/>
            <person name="Submissions S."/>
        </authorList>
    </citation>
    <scope>NUCLEOTIDE SEQUENCE [LARGE SCALE GENOMIC DNA]</scope>
    <source>
        <strain evidence="2">DSM 43161</strain>
    </source>
</reference>
<gene>
    <name evidence="1" type="ORF">SAMN05660359_04413</name>
</gene>
<dbReference type="AlphaFoldDB" id="A0A1I5I888"/>
<keyword evidence="2" id="KW-1185">Reference proteome</keyword>
<protein>
    <submittedName>
        <fullName evidence="1">Phosphotransferase enzyme family protein</fullName>
    </submittedName>
</protein>
<name>A0A1I5I888_9ACTN</name>
<evidence type="ECO:0000313" key="1">
    <source>
        <dbReference type="EMBL" id="SFO56878.1"/>
    </source>
</evidence>
<evidence type="ECO:0000313" key="2">
    <source>
        <dbReference type="Proteomes" id="UP000183642"/>
    </source>
</evidence>
<dbReference type="Proteomes" id="UP000183642">
    <property type="component" value="Unassembled WGS sequence"/>
</dbReference>
<dbReference type="Gene3D" id="3.90.1200.10">
    <property type="match status" value="1"/>
</dbReference>
<dbReference type="RefSeq" id="WP_075015648.1">
    <property type="nucleotide sequence ID" value="NZ_FOWE01000012.1"/>
</dbReference>
<dbReference type="GO" id="GO:0016740">
    <property type="term" value="F:transferase activity"/>
    <property type="evidence" value="ECO:0007669"/>
    <property type="project" value="UniProtKB-KW"/>
</dbReference>
<dbReference type="InterPro" id="IPR011009">
    <property type="entry name" value="Kinase-like_dom_sf"/>
</dbReference>